<dbReference type="PANTHER" id="PTHR37984">
    <property type="entry name" value="PROTEIN CBG26694"/>
    <property type="match status" value="1"/>
</dbReference>
<evidence type="ECO:0000313" key="3">
    <source>
        <dbReference type="EMBL" id="CAH2239027.1"/>
    </source>
</evidence>
<evidence type="ECO:0000313" key="4">
    <source>
        <dbReference type="Proteomes" id="UP000838756"/>
    </source>
</evidence>
<dbReference type="Proteomes" id="UP000838756">
    <property type="component" value="Unassembled WGS sequence"/>
</dbReference>
<protein>
    <submittedName>
        <fullName evidence="3">Jg23585 protein</fullName>
    </submittedName>
</protein>
<dbReference type="PANTHER" id="PTHR37984:SF5">
    <property type="entry name" value="PROTEIN NYNRIN-LIKE"/>
    <property type="match status" value="1"/>
</dbReference>
<dbReference type="PROSITE" id="PS50994">
    <property type="entry name" value="INTEGRASE"/>
    <property type="match status" value="1"/>
</dbReference>
<feature type="domain" description="Integrase catalytic" evidence="2">
    <location>
        <begin position="10"/>
        <end position="167"/>
    </location>
</feature>
<feature type="compositionally biased region" description="Acidic residues" evidence="1">
    <location>
        <begin position="295"/>
        <end position="313"/>
    </location>
</feature>
<dbReference type="GO" id="GO:0015074">
    <property type="term" value="P:DNA integration"/>
    <property type="evidence" value="ECO:0007669"/>
    <property type="project" value="InterPro"/>
</dbReference>
<comment type="caution">
    <text evidence="3">The sequence shown here is derived from an EMBL/GenBank/DDBJ whole genome shotgun (WGS) entry which is preliminary data.</text>
</comment>
<reference evidence="3" key="1">
    <citation type="submission" date="2022-03" db="EMBL/GenBank/DDBJ databases">
        <authorList>
            <person name="Lindestad O."/>
        </authorList>
    </citation>
    <scope>NUCLEOTIDE SEQUENCE</scope>
</reference>
<dbReference type="InterPro" id="IPR050951">
    <property type="entry name" value="Retrovirus_Pol_polyprotein"/>
</dbReference>
<proteinExistence type="predicted"/>
<name>A0A8S4RQH6_9NEOP</name>
<dbReference type="InterPro" id="IPR036397">
    <property type="entry name" value="RNaseH_sf"/>
</dbReference>
<dbReference type="AlphaFoldDB" id="A0A8S4RQH6"/>
<dbReference type="Pfam" id="PF00665">
    <property type="entry name" value="rve"/>
    <property type="match status" value="1"/>
</dbReference>
<dbReference type="InterPro" id="IPR012337">
    <property type="entry name" value="RNaseH-like_sf"/>
</dbReference>
<accession>A0A8S4RQH6</accession>
<dbReference type="InterPro" id="IPR001584">
    <property type="entry name" value="Integrase_cat-core"/>
</dbReference>
<organism evidence="3 4">
    <name type="scientific">Pararge aegeria aegeria</name>
    <dbReference type="NCBI Taxonomy" id="348720"/>
    <lineage>
        <taxon>Eukaryota</taxon>
        <taxon>Metazoa</taxon>
        <taxon>Ecdysozoa</taxon>
        <taxon>Arthropoda</taxon>
        <taxon>Hexapoda</taxon>
        <taxon>Insecta</taxon>
        <taxon>Pterygota</taxon>
        <taxon>Neoptera</taxon>
        <taxon>Endopterygota</taxon>
        <taxon>Lepidoptera</taxon>
        <taxon>Glossata</taxon>
        <taxon>Ditrysia</taxon>
        <taxon>Papilionoidea</taxon>
        <taxon>Nymphalidae</taxon>
        <taxon>Satyrinae</taxon>
        <taxon>Satyrini</taxon>
        <taxon>Parargina</taxon>
        <taxon>Pararge</taxon>
    </lineage>
</organism>
<evidence type="ECO:0000259" key="2">
    <source>
        <dbReference type="PROSITE" id="PS50994"/>
    </source>
</evidence>
<evidence type="ECO:0000256" key="1">
    <source>
        <dbReference type="SAM" id="MobiDB-lite"/>
    </source>
</evidence>
<gene>
    <name evidence="3" type="primary">jg23585</name>
    <name evidence="3" type="ORF">PAEG_LOCUS16011</name>
</gene>
<dbReference type="Gene3D" id="3.30.420.10">
    <property type="entry name" value="Ribonuclease H-like superfamily/Ribonuclease H"/>
    <property type="match status" value="1"/>
</dbReference>
<sequence length="313" mass="35477">MEGKLHPIEKVAEPLHTIHIDHLGPFCKSGNGMSYLFVIVDSYTKFTWAKPTRTTKAVEVEHKLEEIFSMFGYPTRIVSDSGTAFTSRRFKEFCHTHQIKHITNSIASPRSNGQVERYNRTLLEAINKSTSNERDWDKCIPKVVWGINNTVNTSTGFSAYKLMFHGERTLTQAMSSNKYDSEQDIADNRAKAAQNIAKTAACMKRRFDNKRKMPTIYKLGDLVLWKGAQANSKDAVRKLKEKFSGPYKVIKVLGNDRYIISSIKGMKGYKKYTATVASDSMRRFISEEKGQSSSETDESQADSTEELIDLLEG</sequence>
<dbReference type="SUPFAM" id="SSF53098">
    <property type="entry name" value="Ribonuclease H-like"/>
    <property type="match status" value="1"/>
</dbReference>
<keyword evidence="4" id="KW-1185">Reference proteome</keyword>
<feature type="region of interest" description="Disordered" evidence="1">
    <location>
        <begin position="286"/>
        <end position="313"/>
    </location>
</feature>
<dbReference type="OrthoDB" id="115435at2759"/>
<dbReference type="FunFam" id="3.30.420.10:FF:000032">
    <property type="entry name" value="Retrovirus-related Pol polyprotein from transposon 297-like Protein"/>
    <property type="match status" value="1"/>
</dbReference>
<dbReference type="GO" id="GO:0003676">
    <property type="term" value="F:nucleic acid binding"/>
    <property type="evidence" value="ECO:0007669"/>
    <property type="project" value="InterPro"/>
</dbReference>
<dbReference type="EMBL" id="CAKXAJ010025414">
    <property type="protein sequence ID" value="CAH2239027.1"/>
    <property type="molecule type" value="Genomic_DNA"/>
</dbReference>